<dbReference type="EMBL" id="WEKV01000004">
    <property type="protein sequence ID" value="KAB7787182.1"/>
    <property type="molecule type" value="Genomic_DNA"/>
</dbReference>
<dbReference type="InterPro" id="IPR036444">
    <property type="entry name" value="PLipase_A2_dom_sf"/>
</dbReference>
<accession>A0A833JBL8</accession>
<feature type="signal peptide" evidence="1">
    <location>
        <begin position="1"/>
        <end position="32"/>
    </location>
</feature>
<name>A0A833JBL8_9HYPH</name>
<protein>
    <recommendedName>
        <fullName evidence="4">Phospholipase A2 domain-containing protein</fullName>
    </recommendedName>
</protein>
<proteinExistence type="predicted"/>
<dbReference type="SUPFAM" id="SSF48619">
    <property type="entry name" value="Phospholipase A2, PLA2"/>
    <property type="match status" value="1"/>
</dbReference>
<keyword evidence="1" id="KW-0732">Signal</keyword>
<feature type="chain" id="PRO_5032945741" description="Phospholipase A2 domain-containing protein" evidence="1">
    <location>
        <begin position="33"/>
        <end position="151"/>
    </location>
</feature>
<gene>
    <name evidence="2" type="ORF">F8B43_0618</name>
</gene>
<dbReference type="GO" id="GO:0006644">
    <property type="term" value="P:phospholipid metabolic process"/>
    <property type="evidence" value="ECO:0007669"/>
    <property type="project" value="InterPro"/>
</dbReference>
<dbReference type="RefSeq" id="WP_152275932.1">
    <property type="nucleotide sequence ID" value="NZ_WEKV01000004.1"/>
</dbReference>
<dbReference type="Gene3D" id="1.20.90.10">
    <property type="entry name" value="Phospholipase A2 domain"/>
    <property type="match status" value="1"/>
</dbReference>
<evidence type="ECO:0000313" key="3">
    <source>
        <dbReference type="Proteomes" id="UP000469949"/>
    </source>
</evidence>
<evidence type="ECO:0000256" key="1">
    <source>
        <dbReference type="SAM" id="SignalP"/>
    </source>
</evidence>
<dbReference type="GO" id="GO:0004623">
    <property type="term" value="F:phospholipase A2 activity"/>
    <property type="evidence" value="ECO:0007669"/>
    <property type="project" value="InterPro"/>
</dbReference>
<evidence type="ECO:0000313" key="2">
    <source>
        <dbReference type="EMBL" id="KAB7787182.1"/>
    </source>
</evidence>
<organism evidence="2 3">
    <name type="scientific">Methylorubrum populi</name>
    <dbReference type="NCBI Taxonomy" id="223967"/>
    <lineage>
        <taxon>Bacteria</taxon>
        <taxon>Pseudomonadati</taxon>
        <taxon>Pseudomonadota</taxon>
        <taxon>Alphaproteobacteria</taxon>
        <taxon>Hyphomicrobiales</taxon>
        <taxon>Methylobacteriaceae</taxon>
        <taxon>Methylorubrum</taxon>
    </lineage>
</organism>
<dbReference type="AlphaFoldDB" id="A0A833JBL8"/>
<dbReference type="Proteomes" id="UP000469949">
    <property type="component" value="Unassembled WGS sequence"/>
</dbReference>
<sequence>MATLAHRAARRLPLAAGLTAVLLGLSPLAASAQSVVAPSLEAPAVEAPENATPTAPDLGNGLPQGALVFHGNYCGPGSRGAGLPPVDALDRACMHHDACSPPVGQGLPTCACNDRLAREAGLVARSPRISDEQRSAAEFVAMGAKALACQP</sequence>
<dbReference type="GO" id="GO:0050482">
    <property type="term" value="P:arachidonate secretion"/>
    <property type="evidence" value="ECO:0007669"/>
    <property type="project" value="InterPro"/>
</dbReference>
<evidence type="ECO:0008006" key="4">
    <source>
        <dbReference type="Google" id="ProtNLM"/>
    </source>
</evidence>
<reference evidence="2 3" key="1">
    <citation type="submission" date="2019-10" db="EMBL/GenBank/DDBJ databases">
        <title>Draft Genome Sequence of the Caffeine Degrading Methylotroph Methylorubrum populi PINKEL.</title>
        <authorList>
            <person name="Dawson S.C."/>
            <person name="Zhang X."/>
            <person name="Wright M.E."/>
            <person name="Sharma G."/>
            <person name="Langner J.T."/>
            <person name="Ditty J.L."/>
            <person name="Subuyuj G.A."/>
        </authorList>
    </citation>
    <scope>NUCLEOTIDE SEQUENCE [LARGE SCALE GENOMIC DNA]</scope>
    <source>
        <strain evidence="2 3">Pinkel</strain>
    </source>
</reference>
<comment type="caution">
    <text evidence="2">The sequence shown here is derived from an EMBL/GenBank/DDBJ whole genome shotgun (WGS) entry which is preliminary data.</text>
</comment>